<comment type="caution">
    <text evidence="1">The sequence shown here is derived from an EMBL/GenBank/DDBJ whole genome shotgun (WGS) entry which is preliminary data.</text>
</comment>
<protein>
    <submittedName>
        <fullName evidence="1">Uncharacterized protein</fullName>
    </submittedName>
</protein>
<evidence type="ECO:0000313" key="1">
    <source>
        <dbReference type="EMBL" id="CAE8714090.1"/>
    </source>
</evidence>
<evidence type="ECO:0000313" key="2">
    <source>
        <dbReference type="Proteomes" id="UP000626109"/>
    </source>
</evidence>
<dbReference type="Gene3D" id="3.40.850.10">
    <property type="entry name" value="Kinesin motor domain"/>
    <property type="match status" value="1"/>
</dbReference>
<sequence length="162" mass="18351">MCGNLTELDNKIQWPQKNKKRKRKKFADIAPDGKSEFVWYPAGDGEGAKQQWLLCQRLGRNPGGGATVKPLKKDPVNVRPEDAHLICPRPDQEKAAQNLAGRDGLGPEEVEDAVRNHFCNQLPFTNINDITLCINPFRELNIYSESWIEKYSALDPSLRTHI</sequence>
<dbReference type="AlphaFoldDB" id="A0A813KVB0"/>
<dbReference type="Proteomes" id="UP000626109">
    <property type="component" value="Unassembled WGS sequence"/>
</dbReference>
<proteinExistence type="predicted"/>
<dbReference type="EMBL" id="CAJNNW010032571">
    <property type="protein sequence ID" value="CAE8714090.1"/>
    <property type="molecule type" value="Genomic_DNA"/>
</dbReference>
<organism evidence="1 2">
    <name type="scientific">Polarella glacialis</name>
    <name type="common">Dinoflagellate</name>
    <dbReference type="NCBI Taxonomy" id="89957"/>
    <lineage>
        <taxon>Eukaryota</taxon>
        <taxon>Sar</taxon>
        <taxon>Alveolata</taxon>
        <taxon>Dinophyceae</taxon>
        <taxon>Suessiales</taxon>
        <taxon>Suessiaceae</taxon>
        <taxon>Polarella</taxon>
    </lineage>
</organism>
<gene>
    <name evidence="1" type="ORF">PGLA2088_LOCUS37815</name>
</gene>
<dbReference type="InterPro" id="IPR036961">
    <property type="entry name" value="Kinesin_motor_dom_sf"/>
</dbReference>
<name>A0A813KVB0_POLGL</name>
<dbReference type="SUPFAM" id="SSF52540">
    <property type="entry name" value="P-loop containing nucleoside triphosphate hydrolases"/>
    <property type="match status" value="1"/>
</dbReference>
<accession>A0A813KVB0</accession>
<dbReference type="InterPro" id="IPR027417">
    <property type="entry name" value="P-loop_NTPase"/>
</dbReference>
<reference evidence="1" key="1">
    <citation type="submission" date="2021-02" db="EMBL/GenBank/DDBJ databases">
        <authorList>
            <person name="Dougan E. K."/>
            <person name="Rhodes N."/>
            <person name="Thang M."/>
            <person name="Chan C."/>
        </authorList>
    </citation>
    <scope>NUCLEOTIDE SEQUENCE</scope>
</reference>